<dbReference type="InParanoid" id="A0A1C7MWF1"/>
<dbReference type="EMBL" id="LUGH01001448">
    <property type="protein sequence ID" value="OBZ81098.1"/>
    <property type="molecule type" value="Genomic_DNA"/>
</dbReference>
<dbReference type="OrthoDB" id="2427805at2759"/>
<accession>A0A1C7MWF1</accession>
<evidence type="ECO:0000313" key="2">
    <source>
        <dbReference type="Proteomes" id="UP000093000"/>
    </source>
</evidence>
<dbReference type="Proteomes" id="UP000093000">
    <property type="component" value="Unassembled WGS sequence"/>
</dbReference>
<protein>
    <submittedName>
        <fullName evidence="1">Uncharacterized protein</fullName>
    </submittedName>
</protein>
<name>A0A1C7MWF1_9FUNG</name>
<sequence length="375" mass="42745">MPSCFEANVIFILKCTTYKRSTSTSTSYQARFDADEVAKFEKMFRSLNDECKWKLSSGRYVENVLYDFAVQCQYITPAHNLILDFEDNQITALFNKEELEDIKQKNPFDFEENLPTEISSCFDLLKDKRSFDELFEATDSIVASPRTKPDTYWVKKTLISSLELFLTSNTLSLSTKLSEKDLVRLVWCCLLNCCIGADILVNTEKQHVSSGSVNQSISSITKSTKQASGEFPDICYNYAGYDLGFCEAERFNKGSKATKRLNESRIKLPVMMKKALIRLIKKVSKKHSASIVGFYASELELEALTMCCPSGFVCLVTRSRIYTFPATLALFKKEMKKLITVVANVKKEMTRNVDLMTEDEDEDEGVELPLYTFPF</sequence>
<dbReference type="AlphaFoldDB" id="A0A1C7MWF1"/>
<gene>
    <name evidence="1" type="ORF">A0J61_10853</name>
</gene>
<keyword evidence="2" id="KW-1185">Reference proteome</keyword>
<comment type="caution">
    <text evidence="1">The sequence shown here is derived from an EMBL/GenBank/DDBJ whole genome shotgun (WGS) entry which is preliminary data.</text>
</comment>
<reference evidence="1 2" key="1">
    <citation type="submission" date="2016-03" db="EMBL/GenBank/DDBJ databases">
        <title>Choanephora cucurbitarum.</title>
        <authorList>
            <person name="Min B."/>
            <person name="Park H."/>
            <person name="Park J.-H."/>
            <person name="Shin H.-D."/>
            <person name="Choi I.-G."/>
        </authorList>
    </citation>
    <scope>NUCLEOTIDE SEQUENCE [LARGE SCALE GENOMIC DNA]</scope>
    <source>
        <strain evidence="1 2">KUS-F28377</strain>
    </source>
</reference>
<organism evidence="1 2">
    <name type="scientific">Choanephora cucurbitarum</name>
    <dbReference type="NCBI Taxonomy" id="101091"/>
    <lineage>
        <taxon>Eukaryota</taxon>
        <taxon>Fungi</taxon>
        <taxon>Fungi incertae sedis</taxon>
        <taxon>Mucoromycota</taxon>
        <taxon>Mucoromycotina</taxon>
        <taxon>Mucoromycetes</taxon>
        <taxon>Mucorales</taxon>
        <taxon>Mucorineae</taxon>
        <taxon>Choanephoraceae</taxon>
        <taxon>Choanephoroideae</taxon>
        <taxon>Choanephora</taxon>
    </lineage>
</organism>
<proteinExistence type="predicted"/>
<evidence type="ECO:0000313" key="1">
    <source>
        <dbReference type="EMBL" id="OBZ81098.1"/>
    </source>
</evidence>